<organism evidence="2 3">
    <name type="scientific">Nocardioides fonticola</name>
    <dbReference type="NCBI Taxonomy" id="450363"/>
    <lineage>
        <taxon>Bacteria</taxon>
        <taxon>Bacillati</taxon>
        <taxon>Actinomycetota</taxon>
        <taxon>Actinomycetes</taxon>
        <taxon>Propionibacteriales</taxon>
        <taxon>Nocardioidaceae</taxon>
        <taxon>Nocardioides</taxon>
    </lineage>
</organism>
<evidence type="ECO:0000313" key="3">
    <source>
        <dbReference type="Proteomes" id="UP001501495"/>
    </source>
</evidence>
<comment type="caution">
    <text evidence="2">The sequence shown here is derived from an EMBL/GenBank/DDBJ whole genome shotgun (WGS) entry which is preliminary data.</text>
</comment>
<sequence length="163" mass="18049">MSPADPVNDPVIDPVIDPVAGTWVLISWTQEYRDGRVLEPMGPAPTGVITYAEGRMQCLITRRLRTPFGEGGQWDAPLADRARAYDECLAYAGRYEWGTRPEGLWVRHHVDVSLYPGWIGGVQERAAVLDGEELRLLAHLEVGTAEERTAALAWRRLEAGAAL</sequence>
<evidence type="ECO:0000313" key="2">
    <source>
        <dbReference type="EMBL" id="GAA4113115.1"/>
    </source>
</evidence>
<feature type="domain" description="Lipocalin-like" evidence="1">
    <location>
        <begin position="21"/>
        <end position="156"/>
    </location>
</feature>
<name>A0ABP7XE01_9ACTN</name>
<protein>
    <recommendedName>
        <fullName evidence="1">Lipocalin-like domain-containing protein</fullName>
    </recommendedName>
</protein>
<reference evidence="3" key="1">
    <citation type="journal article" date="2019" name="Int. J. Syst. Evol. Microbiol.">
        <title>The Global Catalogue of Microorganisms (GCM) 10K type strain sequencing project: providing services to taxonomists for standard genome sequencing and annotation.</title>
        <authorList>
            <consortium name="The Broad Institute Genomics Platform"/>
            <consortium name="The Broad Institute Genome Sequencing Center for Infectious Disease"/>
            <person name="Wu L."/>
            <person name="Ma J."/>
        </authorList>
    </citation>
    <scope>NUCLEOTIDE SEQUENCE [LARGE SCALE GENOMIC DNA]</scope>
    <source>
        <strain evidence="3">JCM 16703</strain>
    </source>
</reference>
<accession>A0ABP7XE01</accession>
<dbReference type="RefSeq" id="WP_344732150.1">
    <property type="nucleotide sequence ID" value="NZ_BAAAZH010000008.1"/>
</dbReference>
<dbReference type="Pfam" id="PF13924">
    <property type="entry name" value="Lipocalin_5"/>
    <property type="match status" value="1"/>
</dbReference>
<proteinExistence type="predicted"/>
<dbReference type="InterPro" id="IPR024311">
    <property type="entry name" value="Lipocalin-like"/>
</dbReference>
<gene>
    <name evidence="2" type="ORF">GCM10022215_10050</name>
</gene>
<dbReference type="Proteomes" id="UP001501495">
    <property type="component" value="Unassembled WGS sequence"/>
</dbReference>
<keyword evidence="3" id="KW-1185">Reference proteome</keyword>
<evidence type="ECO:0000259" key="1">
    <source>
        <dbReference type="Pfam" id="PF13924"/>
    </source>
</evidence>
<dbReference type="EMBL" id="BAAAZH010000008">
    <property type="protein sequence ID" value="GAA4113115.1"/>
    <property type="molecule type" value="Genomic_DNA"/>
</dbReference>